<evidence type="ECO:0000313" key="3">
    <source>
        <dbReference type="Proteomes" id="UP001210925"/>
    </source>
</evidence>
<dbReference type="Proteomes" id="UP001210925">
    <property type="component" value="Unassembled WGS sequence"/>
</dbReference>
<dbReference type="PANTHER" id="PTHR11183">
    <property type="entry name" value="GLYCOGENIN SUBFAMILY MEMBER"/>
    <property type="match status" value="1"/>
</dbReference>
<organism evidence="2 3">
    <name type="scientific">Boothiomyces macroporosus</name>
    <dbReference type="NCBI Taxonomy" id="261099"/>
    <lineage>
        <taxon>Eukaryota</taxon>
        <taxon>Fungi</taxon>
        <taxon>Fungi incertae sedis</taxon>
        <taxon>Chytridiomycota</taxon>
        <taxon>Chytridiomycota incertae sedis</taxon>
        <taxon>Chytridiomycetes</taxon>
        <taxon>Rhizophydiales</taxon>
        <taxon>Terramycetaceae</taxon>
        <taxon>Boothiomyces</taxon>
    </lineage>
</organism>
<keyword evidence="3" id="KW-1185">Reference proteome</keyword>
<dbReference type="GO" id="GO:0016757">
    <property type="term" value="F:glycosyltransferase activity"/>
    <property type="evidence" value="ECO:0007669"/>
    <property type="project" value="InterPro"/>
</dbReference>
<evidence type="ECO:0000313" key="2">
    <source>
        <dbReference type="EMBL" id="KAJ3255195.1"/>
    </source>
</evidence>
<protein>
    <submittedName>
        <fullName evidence="2">Uncharacterized protein</fullName>
    </submittedName>
</protein>
<dbReference type="SUPFAM" id="SSF53448">
    <property type="entry name" value="Nucleotide-diphospho-sugar transferases"/>
    <property type="match status" value="1"/>
</dbReference>
<dbReference type="Gene3D" id="3.90.550.10">
    <property type="entry name" value="Spore Coat Polysaccharide Biosynthesis Protein SpsA, Chain A"/>
    <property type="match status" value="1"/>
</dbReference>
<gene>
    <name evidence="2" type="ORF">HK103_006564</name>
</gene>
<feature type="signal peptide" evidence="1">
    <location>
        <begin position="1"/>
        <end position="23"/>
    </location>
</feature>
<comment type="caution">
    <text evidence="2">The sequence shown here is derived from an EMBL/GenBank/DDBJ whole genome shotgun (WGS) entry which is preliminary data.</text>
</comment>
<feature type="chain" id="PRO_5042028255" evidence="1">
    <location>
        <begin position="24"/>
        <end position="306"/>
    </location>
</feature>
<proteinExistence type="predicted"/>
<dbReference type="InterPro" id="IPR050587">
    <property type="entry name" value="GNT1/Glycosyltrans_8"/>
</dbReference>
<dbReference type="AlphaFoldDB" id="A0AAD5UGV2"/>
<sequence length="306" mass="35398">MKPKQNIFLVIVAFLIFVIFIQQNNPLVETAIAKVESKNRAEKRAYLFYATSKPYACSVMVFAERFKLFKKDPSIDILALVSGLDESTLNKMNSLGIKTSHVDIHSATGDKNSENRERYKESNTKLHIFKDWGYDKFVYLDADSLLMTNIDDLFDLPETKLFWAPRAFWLSEKYQPAFTTVLIVGKPSKKIYEDSIQLSKKENSMYDMDILNKLYRHQVGLLPSIYGLLNRNILYQSELPAEYCGDLTQVKKDLKLVHFTSAISATGIYGKPWSQPRKKPENIQPDTELYFELFEAFFSLYDRVCP</sequence>
<dbReference type="Pfam" id="PF01501">
    <property type="entry name" value="Glyco_transf_8"/>
    <property type="match status" value="1"/>
</dbReference>
<name>A0AAD5UGV2_9FUNG</name>
<keyword evidence="1" id="KW-0732">Signal</keyword>
<dbReference type="EMBL" id="JADGKB010000070">
    <property type="protein sequence ID" value="KAJ3255195.1"/>
    <property type="molecule type" value="Genomic_DNA"/>
</dbReference>
<dbReference type="InterPro" id="IPR002495">
    <property type="entry name" value="Glyco_trans_8"/>
</dbReference>
<accession>A0AAD5UGV2</accession>
<evidence type="ECO:0000256" key="1">
    <source>
        <dbReference type="SAM" id="SignalP"/>
    </source>
</evidence>
<dbReference type="InterPro" id="IPR029044">
    <property type="entry name" value="Nucleotide-diphossugar_trans"/>
</dbReference>
<reference evidence="2" key="1">
    <citation type="submission" date="2020-05" db="EMBL/GenBank/DDBJ databases">
        <title>Phylogenomic resolution of chytrid fungi.</title>
        <authorList>
            <person name="Stajich J.E."/>
            <person name="Amses K."/>
            <person name="Simmons R."/>
            <person name="Seto K."/>
            <person name="Myers J."/>
            <person name="Bonds A."/>
            <person name="Quandt C.A."/>
            <person name="Barry K."/>
            <person name="Liu P."/>
            <person name="Grigoriev I."/>
            <person name="Longcore J.E."/>
            <person name="James T.Y."/>
        </authorList>
    </citation>
    <scope>NUCLEOTIDE SEQUENCE</scope>
    <source>
        <strain evidence="2">PLAUS21</strain>
    </source>
</reference>